<protein>
    <submittedName>
        <fullName evidence="2">O-antigen polysaccharide polymerase Wzy</fullName>
    </submittedName>
</protein>
<evidence type="ECO:0000313" key="2">
    <source>
        <dbReference type="EMBL" id="XDU65974.1"/>
    </source>
</evidence>
<feature type="transmembrane region" description="Helical" evidence="1">
    <location>
        <begin position="37"/>
        <end position="57"/>
    </location>
</feature>
<feature type="transmembrane region" description="Helical" evidence="1">
    <location>
        <begin position="63"/>
        <end position="83"/>
    </location>
</feature>
<dbReference type="InterPro" id="IPR029468">
    <property type="entry name" value="O-ag_pol_Wzy"/>
</dbReference>
<dbReference type="NCBIfam" id="TIGR04370">
    <property type="entry name" value="glyco_rpt_poly"/>
    <property type="match status" value="1"/>
</dbReference>
<keyword evidence="1" id="KW-1133">Transmembrane helix</keyword>
<feature type="transmembrane region" description="Helical" evidence="1">
    <location>
        <begin position="6"/>
        <end position="25"/>
    </location>
</feature>
<dbReference type="EMBL" id="CP165644">
    <property type="protein sequence ID" value="XDU65974.1"/>
    <property type="molecule type" value="Genomic_DNA"/>
</dbReference>
<reference evidence="2" key="1">
    <citation type="submission" date="2024-07" db="EMBL/GenBank/DDBJ databases">
        <authorList>
            <person name="Li X.-J."/>
            <person name="Wang X."/>
        </authorList>
    </citation>
    <scope>NUCLEOTIDE SEQUENCE</scope>
    <source>
        <strain evidence="2">HSP-334</strain>
    </source>
</reference>
<dbReference type="AlphaFoldDB" id="A0AB39VDC3"/>
<keyword evidence="1" id="KW-0812">Transmembrane</keyword>
<feature type="transmembrane region" description="Helical" evidence="1">
    <location>
        <begin position="381"/>
        <end position="399"/>
    </location>
</feature>
<gene>
    <name evidence="2" type="primary">wzy</name>
    <name evidence="2" type="ORF">AB8B22_05970</name>
</gene>
<feature type="transmembrane region" description="Helical" evidence="1">
    <location>
        <begin position="145"/>
        <end position="163"/>
    </location>
</feature>
<feature type="transmembrane region" description="Helical" evidence="1">
    <location>
        <begin position="437"/>
        <end position="454"/>
    </location>
</feature>
<feature type="transmembrane region" description="Helical" evidence="1">
    <location>
        <begin position="192"/>
        <end position="213"/>
    </location>
</feature>
<keyword evidence="1" id="KW-0472">Membrane</keyword>
<feature type="transmembrane region" description="Helical" evidence="1">
    <location>
        <begin position="408"/>
        <end position="425"/>
    </location>
</feature>
<organism evidence="2">
    <name type="scientific">Leptotrichia rugosa</name>
    <dbReference type="NCBI Taxonomy" id="3239302"/>
    <lineage>
        <taxon>Bacteria</taxon>
        <taxon>Fusobacteriati</taxon>
        <taxon>Fusobacteriota</taxon>
        <taxon>Fusobacteriia</taxon>
        <taxon>Fusobacteriales</taxon>
        <taxon>Leptotrichiaceae</taxon>
        <taxon>Leptotrichia</taxon>
    </lineage>
</organism>
<proteinExistence type="predicted"/>
<feature type="transmembrane region" description="Helical" evidence="1">
    <location>
        <begin position="103"/>
        <end position="125"/>
    </location>
</feature>
<dbReference type="KEGG" id="lrug:AB8B22_05970"/>
<dbReference type="Pfam" id="PF14296">
    <property type="entry name" value="O-ag_pol_Wzy"/>
    <property type="match status" value="1"/>
</dbReference>
<accession>A0AB39VDC3</accession>
<name>A0AB39VDC3_9FUSO</name>
<evidence type="ECO:0000256" key="1">
    <source>
        <dbReference type="SAM" id="Phobius"/>
    </source>
</evidence>
<sequence>MKRDKLLFLIFHIFVIAFVLFLKVAVHFENIKSDMKFLEVLLMFVYIYVFLTAKVYLDWLNSYMIFLYTTFLFNFTRIFLDVVNYREFGWATKFANFYFYYDVRIEIITIFLLVLLFTHLGFFIGIMNEEIYELKSSVTLQKNPIFENLGMFLFIISLPALAYKMLLQLKVILSAGYEAYYTGILKNVEYPVFTKGSGTIMTIGFLIFLISIPKKKKFLFVSALYLMVKLLDSFKGARAIFLTQLLFVMWYYAKVYGIKIKPKTMVKLTAFTVIFSQFLVSFRSKKIFSFDLINSICNFLFSQGVSYLVLGYTVNFKGKIVGAGPYPYILQGLFGFKPQSMDTLYMTNSLADRLTYELDPTAYLKGEGIGSNYIAEMYDLGYIWLIIISILLGIAIIKYEKYVVKNRFLLLTSYYFIPNLFYIPRGSFFGDGLIKNMALLVAVYAIVTSIDYMYKQIEKKRELERIKV</sequence>
<feature type="transmembrane region" description="Helical" evidence="1">
    <location>
        <begin position="233"/>
        <end position="253"/>
    </location>
</feature>
<dbReference type="RefSeq" id="WP_314081300.1">
    <property type="nucleotide sequence ID" value="NZ_CP165644.1"/>
</dbReference>